<gene>
    <name evidence="1" type="ORF">LCGC14_1859250</name>
</gene>
<reference evidence="1" key="1">
    <citation type="journal article" date="2015" name="Nature">
        <title>Complex archaea that bridge the gap between prokaryotes and eukaryotes.</title>
        <authorList>
            <person name="Spang A."/>
            <person name="Saw J.H."/>
            <person name="Jorgensen S.L."/>
            <person name="Zaremba-Niedzwiedzka K."/>
            <person name="Martijn J."/>
            <person name="Lind A.E."/>
            <person name="van Eijk R."/>
            <person name="Schleper C."/>
            <person name="Guy L."/>
            <person name="Ettema T.J."/>
        </authorList>
    </citation>
    <scope>NUCLEOTIDE SEQUENCE</scope>
</reference>
<accession>A0A0F9IME7</accession>
<evidence type="ECO:0008006" key="2">
    <source>
        <dbReference type="Google" id="ProtNLM"/>
    </source>
</evidence>
<name>A0A0F9IME7_9ZZZZ</name>
<proteinExistence type="predicted"/>
<dbReference type="AlphaFoldDB" id="A0A0F9IME7"/>
<sequence>MGTNSKIEWTKHSWNPWIGCFKVSPGCKNCYMYRERKQYGQDPMEIVRTKPPTFSKPITWNNDDPGLVFTSSWTDFFLEEVPHWWRQEAWDIIRATPRNTYQILTKRIEQVPYMLPKDWGDGWDNVWLGVSAENQEMANRRIKKLLQIKAKVHFLSLEPLLSAIDLQRAGAIEDGVEIMVGADRRYGDHEDKVKVGLVDWVIVGGESGYEVLARPMHPAWATDIKNQCLAANIPFFFKQWGRWGVYAVTDSRDGKSRVLLPSGQFSVVEWDRSWLKGEGAFVMYPYGKKKAGNKLDGGWWAEMPRAWEEKQRKNKGRDS</sequence>
<evidence type="ECO:0000313" key="1">
    <source>
        <dbReference type="EMBL" id="KKL94980.1"/>
    </source>
</evidence>
<comment type="caution">
    <text evidence="1">The sequence shown here is derived from an EMBL/GenBank/DDBJ whole genome shotgun (WGS) entry which is preliminary data.</text>
</comment>
<organism evidence="1">
    <name type="scientific">marine sediment metagenome</name>
    <dbReference type="NCBI Taxonomy" id="412755"/>
    <lineage>
        <taxon>unclassified sequences</taxon>
        <taxon>metagenomes</taxon>
        <taxon>ecological metagenomes</taxon>
    </lineage>
</organism>
<dbReference type="Pfam" id="PF07505">
    <property type="entry name" value="DUF5131"/>
    <property type="match status" value="1"/>
</dbReference>
<protein>
    <recommendedName>
        <fullName evidence="2">Phage Gp37Gp68 family protein</fullName>
    </recommendedName>
</protein>
<dbReference type="InterPro" id="IPR011101">
    <property type="entry name" value="DUF5131"/>
</dbReference>
<dbReference type="EMBL" id="LAZR01018792">
    <property type="protein sequence ID" value="KKL94980.1"/>
    <property type="molecule type" value="Genomic_DNA"/>
</dbReference>